<proteinExistence type="predicted"/>
<name>A0A7R9V7J5_9CHLO</name>
<evidence type="ECO:0008006" key="2">
    <source>
        <dbReference type="Google" id="ProtNLM"/>
    </source>
</evidence>
<evidence type="ECO:0000313" key="1">
    <source>
        <dbReference type="EMBL" id="CAD8285623.1"/>
    </source>
</evidence>
<gene>
    <name evidence="1" type="ORF">CEUR00632_LOCUS5661</name>
</gene>
<dbReference type="AlphaFoldDB" id="A0A7R9V7J5"/>
<dbReference type="Gene3D" id="3.90.550.10">
    <property type="entry name" value="Spore Coat Polysaccharide Biosynthesis Protein SpsA, Chain A"/>
    <property type="match status" value="1"/>
</dbReference>
<dbReference type="SUPFAM" id="SSF53448">
    <property type="entry name" value="Nucleotide-diphospho-sugar transferases"/>
    <property type="match status" value="1"/>
</dbReference>
<organism evidence="1">
    <name type="scientific">Chlamydomonas euryale</name>
    <dbReference type="NCBI Taxonomy" id="1486919"/>
    <lineage>
        <taxon>Eukaryota</taxon>
        <taxon>Viridiplantae</taxon>
        <taxon>Chlorophyta</taxon>
        <taxon>core chlorophytes</taxon>
        <taxon>Chlorophyceae</taxon>
        <taxon>CS clade</taxon>
        <taxon>Chlamydomonadales</taxon>
        <taxon>Chlamydomonadaceae</taxon>
        <taxon>Chlamydomonas</taxon>
    </lineage>
</organism>
<reference evidence="1" key="1">
    <citation type="submission" date="2021-01" db="EMBL/GenBank/DDBJ databases">
        <authorList>
            <person name="Corre E."/>
            <person name="Pelletier E."/>
            <person name="Niang G."/>
            <person name="Scheremetjew M."/>
            <person name="Finn R."/>
            <person name="Kale V."/>
            <person name="Holt S."/>
            <person name="Cochrane G."/>
            <person name="Meng A."/>
            <person name="Brown T."/>
            <person name="Cohen L."/>
        </authorList>
    </citation>
    <scope>NUCLEOTIDE SEQUENCE</scope>
    <source>
        <strain evidence="1">CCMP219</strain>
    </source>
</reference>
<dbReference type="InterPro" id="IPR029044">
    <property type="entry name" value="Nucleotide-diphossugar_trans"/>
</dbReference>
<sequence length="296" mass="32877">MPQFPKSTSLSFCALSGWPGIVLCVVFARRAGIAAELLVTVINVDEADVWAQAAHRTDGFVIPVLSHDIPEAMAYNRLAKMARGHVIMIIPDDMVLNLADDCSWVRNIQTLFERLPLATVVGMSEYMFEVGQDFHEGAAWFQEPTSKVVAHFAQAVFSEPIALRRRAFLHVGGFDEGTASLGKCSNQMDLCHRMWASGYQVLWMQGPAISKADVRDTHAQVTHSSCISQISQTGGRSDALFRRWGARDSRTVQGFAERAKEANKEHMVPWGTMWQNGQGQRVCPYPSGCTRFEEAL</sequence>
<protein>
    <recommendedName>
        <fullName evidence="2">Glycosyltransferase 2-like domain-containing protein</fullName>
    </recommendedName>
</protein>
<accession>A0A7R9V7J5</accession>
<dbReference type="EMBL" id="HBEC01012289">
    <property type="protein sequence ID" value="CAD8285623.1"/>
    <property type="molecule type" value="Transcribed_RNA"/>
</dbReference>